<feature type="signal peptide" evidence="2">
    <location>
        <begin position="1"/>
        <end position="18"/>
    </location>
</feature>
<feature type="domain" description="WSC" evidence="3">
    <location>
        <begin position="152"/>
        <end position="245"/>
    </location>
</feature>
<name>A0AAD7MLE5_9AGAR</name>
<evidence type="ECO:0000313" key="4">
    <source>
        <dbReference type="EMBL" id="KAJ7721547.1"/>
    </source>
</evidence>
<comment type="caution">
    <text evidence="4">The sequence shown here is derived from an EMBL/GenBank/DDBJ whole genome shotgun (WGS) entry which is preliminary data.</text>
</comment>
<dbReference type="Pfam" id="PF02055">
    <property type="entry name" value="Glyco_hydro_30"/>
    <property type="match status" value="1"/>
</dbReference>
<dbReference type="InterPro" id="IPR033453">
    <property type="entry name" value="Glyco_hydro_30_TIM-barrel"/>
</dbReference>
<protein>
    <submittedName>
        <fullName evidence="4">Glycoside hydrolase superfamily</fullName>
    </submittedName>
</protein>
<reference evidence="4" key="1">
    <citation type="submission" date="2023-03" db="EMBL/GenBank/DDBJ databases">
        <title>Massive genome expansion in bonnet fungi (Mycena s.s.) driven by repeated elements and novel gene families across ecological guilds.</title>
        <authorList>
            <consortium name="Lawrence Berkeley National Laboratory"/>
            <person name="Harder C.B."/>
            <person name="Miyauchi S."/>
            <person name="Viragh M."/>
            <person name="Kuo A."/>
            <person name="Thoen E."/>
            <person name="Andreopoulos B."/>
            <person name="Lu D."/>
            <person name="Skrede I."/>
            <person name="Drula E."/>
            <person name="Henrissat B."/>
            <person name="Morin E."/>
            <person name="Kohler A."/>
            <person name="Barry K."/>
            <person name="LaButti K."/>
            <person name="Morin E."/>
            <person name="Salamov A."/>
            <person name="Lipzen A."/>
            <person name="Mereny Z."/>
            <person name="Hegedus B."/>
            <person name="Baldrian P."/>
            <person name="Stursova M."/>
            <person name="Weitz H."/>
            <person name="Taylor A."/>
            <person name="Grigoriev I.V."/>
            <person name="Nagy L.G."/>
            <person name="Martin F."/>
            <person name="Kauserud H."/>
        </authorList>
    </citation>
    <scope>NUCLEOTIDE SEQUENCE</scope>
    <source>
        <strain evidence="4">CBHHK188m</strain>
    </source>
</reference>
<keyword evidence="4" id="KW-0378">Hydrolase</keyword>
<feature type="domain" description="WSC" evidence="3">
    <location>
        <begin position="272"/>
        <end position="365"/>
    </location>
</feature>
<dbReference type="PANTHER" id="PTHR45964">
    <property type="entry name" value="WSCD FAMILY MEMBER CG9164"/>
    <property type="match status" value="1"/>
</dbReference>
<dbReference type="Gene3D" id="2.60.40.1180">
    <property type="entry name" value="Golgi alpha-mannosidase II"/>
    <property type="match status" value="1"/>
</dbReference>
<feature type="domain" description="WSC" evidence="3">
    <location>
        <begin position="513"/>
        <end position="606"/>
    </location>
</feature>
<dbReference type="PROSITE" id="PS51212">
    <property type="entry name" value="WSC"/>
    <property type="match status" value="5"/>
</dbReference>
<gene>
    <name evidence="4" type="ORF">DFH07DRAFT_297374</name>
</gene>
<keyword evidence="5" id="KW-1185">Reference proteome</keyword>
<dbReference type="InterPro" id="IPR013780">
    <property type="entry name" value="Glyco_hydro_b"/>
</dbReference>
<dbReference type="Pfam" id="PF01822">
    <property type="entry name" value="WSC"/>
    <property type="match status" value="5"/>
</dbReference>
<dbReference type="InterPro" id="IPR051589">
    <property type="entry name" value="Sialate-O-sulfotransferase"/>
</dbReference>
<evidence type="ECO:0000256" key="2">
    <source>
        <dbReference type="SAM" id="SignalP"/>
    </source>
</evidence>
<dbReference type="SMART" id="SM00321">
    <property type="entry name" value="WSC"/>
    <property type="match status" value="5"/>
</dbReference>
<accession>A0AAD7MLE5</accession>
<sequence>MHTRSFLTLFFYISFTFALDSSSWTLRSLLQHVSHKRVNSRRLTSRSIPTGWSYVGCATDGSARALSYSYTSSSLTQDSCLATCDSQGYIYAAPEYSSQCYCGNTLANGLGVSTASTDCNMACAGNSSQICGGNYRMSLFQKTLTTVATSGWTLTQACAVDTSSRVLQGYSVTTSSLTPALCQSTCASQGFTIAGVEYGSQCYCGNSLVGGTPTSASTSDCNTPCAGDPSSLCGGSWRIQVYTAPTATTTATTTSVTTTAATSAPASTSTGWVLSNACAVDTSARVLQGYSVTTSSLTPALCQSTCASQGFTMAGVEYGLQCYCGNSLVGGNPTSASASDCNTPCAGDSSSLCGGSWRIQIYTAPTATTTATTTSATTTATTSAPASTSTGWVLSNACVVDTAARVLQGYSVTASSLTPALCQTTCASQGFAVAGVEYGSQCYCGNSLVGGTPATASTSECNTPCAGDSSSMCGGAWRIQIYTGPAATTTTSTTSSSSTTTTTTTSASMATGWTLSRPCSVDTSARILQSYSYSSSSLTPAGCQLACAAKNFAISGVENGNECYCGNVYVGGAPANASTTDCSAPCAGAPSVNCGGSYRITTYTSTNASIGEMTTWDRAELLTALNAAPINFTTVGPIAGADITVDETTTYQNMDGFGASLTDSSAKLLVNLKSTNSANYYSLLHQLFDVTDGTYSAMSSVLRVPLGASDFSDTVWSYCDTAGDTTFSTFNINNAPAAVWTVLYDILAINSLIKIYIVPWSPPAWMKTGNTMLGGSLNSSYVGIYPTYLLQALQGFQSKGIPVYSIAIQNEPQYSDATYPSMTLPVATEATIGQALRTLMDNNGFSGVKIIGYEHNFNNAATYPFQLMQSAASSFAGASFHCYEGTVSEISSFQSAYPTKEVHLTECSGVYGSDWWSDIKWYIDNLFVGGPEQYGRSSMMWNLALDGNGLPHLPGADSCGTPCRGVVQIDSNGTWSFNQEFWPIAHAGKAIAPKDSGGAFGQRISVTLAGTYSWALRVGAYATARTSSADKTRYSLVVLNWRDYASSAWNPTPQTTTINFRGVQATYTFPVGLTTLSWYA</sequence>
<organism evidence="4 5">
    <name type="scientific">Mycena maculata</name>
    <dbReference type="NCBI Taxonomy" id="230809"/>
    <lineage>
        <taxon>Eukaryota</taxon>
        <taxon>Fungi</taxon>
        <taxon>Dikarya</taxon>
        <taxon>Basidiomycota</taxon>
        <taxon>Agaricomycotina</taxon>
        <taxon>Agaricomycetes</taxon>
        <taxon>Agaricomycetidae</taxon>
        <taxon>Agaricales</taxon>
        <taxon>Marasmiineae</taxon>
        <taxon>Mycenaceae</taxon>
        <taxon>Mycena</taxon>
    </lineage>
</organism>
<dbReference type="InterPro" id="IPR002889">
    <property type="entry name" value="WSC_carb-bd"/>
</dbReference>
<dbReference type="PANTHER" id="PTHR45964:SF5">
    <property type="entry name" value="WSCD FAMILY MEMBER CG9164"/>
    <property type="match status" value="1"/>
</dbReference>
<keyword evidence="1" id="KW-0677">Repeat</keyword>
<dbReference type="Gene3D" id="3.20.20.80">
    <property type="entry name" value="Glycosidases"/>
    <property type="match status" value="1"/>
</dbReference>
<keyword evidence="2" id="KW-0732">Signal</keyword>
<feature type="chain" id="PRO_5042049835" evidence="2">
    <location>
        <begin position="19"/>
        <end position="1080"/>
    </location>
</feature>
<dbReference type="SUPFAM" id="SSF51445">
    <property type="entry name" value="(Trans)glycosidases"/>
    <property type="match status" value="1"/>
</dbReference>
<dbReference type="InterPro" id="IPR017853">
    <property type="entry name" value="GH"/>
</dbReference>
<feature type="domain" description="WSC" evidence="3">
    <location>
        <begin position="51"/>
        <end position="143"/>
    </location>
</feature>
<evidence type="ECO:0000256" key="1">
    <source>
        <dbReference type="ARBA" id="ARBA00022737"/>
    </source>
</evidence>
<dbReference type="AlphaFoldDB" id="A0AAD7MLE5"/>
<dbReference type="Proteomes" id="UP001215280">
    <property type="component" value="Unassembled WGS sequence"/>
</dbReference>
<feature type="domain" description="WSC" evidence="3">
    <location>
        <begin position="392"/>
        <end position="485"/>
    </location>
</feature>
<proteinExistence type="predicted"/>
<dbReference type="EMBL" id="JARJLG010000267">
    <property type="protein sequence ID" value="KAJ7721547.1"/>
    <property type="molecule type" value="Genomic_DNA"/>
</dbReference>
<dbReference type="GO" id="GO:0016787">
    <property type="term" value="F:hydrolase activity"/>
    <property type="evidence" value="ECO:0007669"/>
    <property type="project" value="UniProtKB-KW"/>
</dbReference>
<evidence type="ECO:0000259" key="3">
    <source>
        <dbReference type="PROSITE" id="PS51212"/>
    </source>
</evidence>
<evidence type="ECO:0000313" key="5">
    <source>
        <dbReference type="Proteomes" id="UP001215280"/>
    </source>
</evidence>